<evidence type="ECO:0000256" key="2">
    <source>
        <dbReference type="ARBA" id="ARBA00023015"/>
    </source>
</evidence>
<keyword evidence="3" id="KW-0731">Sigma factor</keyword>
<evidence type="ECO:0000313" key="9">
    <source>
        <dbReference type="EMBL" id="BCJ38866.1"/>
    </source>
</evidence>
<dbReference type="AlphaFoldDB" id="A0A7R7DW03"/>
<keyword evidence="10" id="KW-1185">Reference proteome</keyword>
<dbReference type="Proteomes" id="UP000611640">
    <property type="component" value="Chromosome"/>
</dbReference>
<reference evidence="9 10" key="1">
    <citation type="submission" date="2020-08" db="EMBL/GenBank/DDBJ databases">
        <title>Whole genome shotgun sequence of Actinocatenispora thailandica NBRC 105041.</title>
        <authorList>
            <person name="Komaki H."/>
            <person name="Tamura T."/>
        </authorList>
    </citation>
    <scope>NUCLEOTIDE SEQUENCE [LARGE SCALE GENOMIC DNA]</scope>
    <source>
        <strain evidence="9 10">NBRC 105041</strain>
    </source>
</reference>
<dbReference type="InterPro" id="IPR013249">
    <property type="entry name" value="RNA_pol_sigma70_r4_t2"/>
</dbReference>
<dbReference type="InterPro" id="IPR014284">
    <property type="entry name" value="RNA_pol_sigma-70_dom"/>
</dbReference>
<dbReference type="InterPro" id="IPR013324">
    <property type="entry name" value="RNA_pol_sigma_r3/r4-like"/>
</dbReference>
<dbReference type="PANTHER" id="PTHR43133:SF50">
    <property type="entry name" value="ECF RNA POLYMERASE SIGMA FACTOR SIGM"/>
    <property type="match status" value="1"/>
</dbReference>
<evidence type="ECO:0000259" key="8">
    <source>
        <dbReference type="Pfam" id="PF08281"/>
    </source>
</evidence>
<comment type="similarity">
    <text evidence="1">Belongs to the sigma-70 factor family. ECF subfamily.</text>
</comment>
<dbReference type="InterPro" id="IPR013325">
    <property type="entry name" value="RNA_pol_sigma_r2"/>
</dbReference>
<dbReference type="GO" id="GO:0016987">
    <property type="term" value="F:sigma factor activity"/>
    <property type="evidence" value="ECO:0007669"/>
    <property type="project" value="UniProtKB-KW"/>
</dbReference>
<dbReference type="Gene3D" id="1.10.10.10">
    <property type="entry name" value="Winged helix-like DNA-binding domain superfamily/Winged helix DNA-binding domain"/>
    <property type="match status" value="1"/>
</dbReference>
<organism evidence="9 10">
    <name type="scientific">Actinocatenispora thailandica</name>
    <dbReference type="NCBI Taxonomy" id="227318"/>
    <lineage>
        <taxon>Bacteria</taxon>
        <taxon>Bacillati</taxon>
        <taxon>Actinomycetota</taxon>
        <taxon>Actinomycetes</taxon>
        <taxon>Micromonosporales</taxon>
        <taxon>Micromonosporaceae</taxon>
        <taxon>Actinocatenispora</taxon>
    </lineage>
</organism>
<evidence type="ECO:0000256" key="4">
    <source>
        <dbReference type="ARBA" id="ARBA00023125"/>
    </source>
</evidence>
<keyword evidence="4" id="KW-0238">DNA-binding</keyword>
<dbReference type="SUPFAM" id="SSF88659">
    <property type="entry name" value="Sigma3 and sigma4 domains of RNA polymerase sigma factors"/>
    <property type="match status" value="1"/>
</dbReference>
<feature type="domain" description="RNA polymerase sigma factor 70 region 4 type 2" evidence="8">
    <location>
        <begin position="221"/>
        <end position="269"/>
    </location>
</feature>
<feature type="region of interest" description="Disordered" evidence="6">
    <location>
        <begin position="1"/>
        <end position="128"/>
    </location>
</feature>
<gene>
    <name evidence="9" type="ORF">Athai_63690</name>
</gene>
<dbReference type="Gene3D" id="1.10.1740.10">
    <property type="match status" value="1"/>
</dbReference>
<feature type="domain" description="RNA polymerase sigma-70 region 2" evidence="7">
    <location>
        <begin position="138"/>
        <end position="194"/>
    </location>
</feature>
<proteinExistence type="inferred from homology"/>
<dbReference type="InterPro" id="IPR014325">
    <property type="entry name" value="RNA_pol_sigma-E_actinobac"/>
</dbReference>
<evidence type="ECO:0000256" key="6">
    <source>
        <dbReference type="SAM" id="MobiDB-lite"/>
    </source>
</evidence>
<evidence type="ECO:0000259" key="7">
    <source>
        <dbReference type="Pfam" id="PF04542"/>
    </source>
</evidence>
<dbReference type="GO" id="GO:0006352">
    <property type="term" value="P:DNA-templated transcription initiation"/>
    <property type="evidence" value="ECO:0007669"/>
    <property type="project" value="InterPro"/>
</dbReference>
<dbReference type="InterPro" id="IPR036388">
    <property type="entry name" value="WH-like_DNA-bd_sf"/>
</dbReference>
<dbReference type="PANTHER" id="PTHR43133">
    <property type="entry name" value="RNA POLYMERASE ECF-TYPE SIGMA FACTO"/>
    <property type="match status" value="1"/>
</dbReference>
<accession>A0A7R7DW03</accession>
<dbReference type="NCBIfam" id="TIGR02937">
    <property type="entry name" value="sigma70-ECF"/>
    <property type="match status" value="1"/>
</dbReference>
<evidence type="ECO:0000256" key="1">
    <source>
        <dbReference type="ARBA" id="ARBA00010641"/>
    </source>
</evidence>
<evidence type="ECO:0008006" key="11">
    <source>
        <dbReference type="Google" id="ProtNLM"/>
    </source>
</evidence>
<keyword evidence="2" id="KW-0805">Transcription regulation</keyword>
<dbReference type="SUPFAM" id="SSF88946">
    <property type="entry name" value="Sigma2 domain of RNA polymerase sigma factors"/>
    <property type="match status" value="1"/>
</dbReference>
<dbReference type="InterPro" id="IPR007627">
    <property type="entry name" value="RNA_pol_sigma70_r2"/>
</dbReference>
<evidence type="ECO:0000313" key="10">
    <source>
        <dbReference type="Proteomes" id="UP000611640"/>
    </source>
</evidence>
<dbReference type="GO" id="GO:0003677">
    <property type="term" value="F:DNA binding"/>
    <property type="evidence" value="ECO:0007669"/>
    <property type="project" value="UniProtKB-KW"/>
</dbReference>
<dbReference type="KEGG" id="atl:Athai_63690"/>
<protein>
    <recommendedName>
        <fullName evidence="11">SigE family RNA polymerase sigma factor</fullName>
    </recommendedName>
</protein>
<dbReference type="CDD" id="cd06171">
    <property type="entry name" value="Sigma70_r4"/>
    <property type="match status" value="1"/>
</dbReference>
<dbReference type="NCBIfam" id="TIGR02983">
    <property type="entry name" value="SigE-fam_strep"/>
    <property type="match status" value="1"/>
</dbReference>
<dbReference type="InterPro" id="IPR039425">
    <property type="entry name" value="RNA_pol_sigma-70-like"/>
</dbReference>
<dbReference type="Pfam" id="PF04542">
    <property type="entry name" value="Sigma70_r2"/>
    <property type="match status" value="1"/>
</dbReference>
<dbReference type="EMBL" id="AP023355">
    <property type="protein sequence ID" value="BCJ38866.1"/>
    <property type="molecule type" value="Genomic_DNA"/>
</dbReference>
<sequence>MDAPPYQDGGCHAASARQTRLAGSDPRTGGAGPPRGASATIPGDPGANGSNRTADRPDQRAATPPGRPRTGTVAGDHPAQPVPARTAAGRGAPESSALDHPTERRPAPSVRVAGSGGRMDPRQRQNYESYIQGRVTSLRRTAYRLAGSWDAADDLVQDTFVKLYLHWAKATAARSIDAYSRRILVNTFLEQLRRPWYRRVLSVATPPDRPTGAVDHDGALDLRAALDRLAAGQRAVLILRYWEGLDVAETAEALGCSVGTVKSQTSAAIGRLRRLLPEYAGVAEPAGTDRSTR</sequence>
<name>A0A7R7DW03_9ACTN</name>
<evidence type="ECO:0000256" key="3">
    <source>
        <dbReference type="ARBA" id="ARBA00023082"/>
    </source>
</evidence>
<dbReference type="Pfam" id="PF08281">
    <property type="entry name" value="Sigma70_r4_2"/>
    <property type="match status" value="1"/>
</dbReference>
<evidence type="ECO:0000256" key="5">
    <source>
        <dbReference type="ARBA" id="ARBA00023163"/>
    </source>
</evidence>
<keyword evidence="5" id="KW-0804">Transcription</keyword>